<dbReference type="RefSeq" id="WP_046291090.1">
    <property type="nucleotide sequence ID" value="NZ_CP011253.3"/>
</dbReference>
<dbReference type="OrthoDB" id="767859at2"/>
<dbReference type="EMBL" id="CP011253">
    <property type="protein sequence ID" value="AKC69813.1"/>
    <property type="molecule type" value="Genomic_DNA"/>
</dbReference>
<name>A0A0E3U6T3_9BURK</name>
<dbReference type="AlphaFoldDB" id="A0A0E3U6T3"/>
<dbReference type="KEGG" id="pox:MB84_10445"/>
<protein>
    <recommendedName>
        <fullName evidence="3">DUF3303 domain-containing protein</fullName>
    </recommendedName>
</protein>
<proteinExistence type="predicted"/>
<evidence type="ECO:0008006" key="3">
    <source>
        <dbReference type="Google" id="ProtNLM"/>
    </source>
</evidence>
<organism evidence="1 2">
    <name type="scientific">Pandoraea oxalativorans</name>
    <dbReference type="NCBI Taxonomy" id="573737"/>
    <lineage>
        <taxon>Bacteria</taxon>
        <taxon>Pseudomonadati</taxon>
        <taxon>Pseudomonadota</taxon>
        <taxon>Betaproteobacteria</taxon>
        <taxon>Burkholderiales</taxon>
        <taxon>Burkholderiaceae</taxon>
        <taxon>Pandoraea</taxon>
    </lineage>
</organism>
<gene>
    <name evidence="1" type="ORF">MB84_10445</name>
</gene>
<sequence length="114" mass="12925">MSETAPGAAQSETMMLTVFLRHDQSNNLDDFQERLKAAEWWERFPPAGVRVVSWTVAMGSGQIVTLALPPHLLPVVNVELERSAWGVFRTECYPTYDFVPVHARIRERVRNGGK</sequence>
<keyword evidence="2" id="KW-1185">Reference proteome</keyword>
<accession>A0A0E3U6T3</accession>
<evidence type="ECO:0000313" key="2">
    <source>
        <dbReference type="Proteomes" id="UP000035050"/>
    </source>
</evidence>
<evidence type="ECO:0000313" key="1">
    <source>
        <dbReference type="EMBL" id="AKC69813.1"/>
    </source>
</evidence>
<dbReference type="Proteomes" id="UP000035050">
    <property type="component" value="Chromosome"/>
</dbReference>
<dbReference type="PATRIC" id="fig|573737.6.peg.2956"/>
<dbReference type="HOGENOM" id="CLU_102088_2_0_4"/>
<reference evidence="1" key="1">
    <citation type="submission" date="2016-06" db="EMBL/GenBank/DDBJ databases">
        <title>Pandoraea oxalativorans DSM 23570 Genome Sequencing.</title>
        <authorList>
            <person name="Ee R."/>
            <person name="Lim Y.-L."/>
            <person name="Yong D."/>
            <person name="Yin W.-F."/>
            <person name="Chan K.-G."/>
        </authorList>
    </citation>
    <scope>NUCLEOTIDE SEQUENCE</scope>
    <source>
        <strain evidence="1">DSM 23570</strain>
    </source>
</reference>